<feature type="transmembrane region" description="Helical" evidence="1">
    <location>
        <begin position="94"/>
        <end position="119"/>
    </location>
</feature>
<evidence type="ECO:0000313" key="3">
    <source>
        <dbReference type="Proteomes" id="UP000243547"/>
    </source>
</evidence>
<dbReference type="AlphaFoldDB" id="A0A1M6MKS9"/>
<proteinExistence type="predicted"/>
<accession>A0A1M6MKS9</accession>
<keyword evidence="3" id="KW-1185">Reference proteome</keyword>
<keyword evidence="1" id="KW-0812">Transmembrane</keyword>
<dbReference type="Proteomes" id="UP000243547">
    <property type="component" value="Unassembled WGS sequence"/>
</dbReference>
<gene>
    <name evidence="2" type="ORF">SAMN02745227_00823</name>
</gene>
<keyword evidence="1" id="KW-0472">Membrane</keyword>
<feature type="transmembrane region" description="Helical" evidence="1">
    <location>
        <begin position="28"/>
        <end position="53"/>
    </location>
</feature>
<keyword evidence="1" id="KW-1133">Transmembrane helix</keyword>
<evidence type="ECO:0000313" key="2">
    <source>
        <dbReference type="EMBL" id="SHJ84078.1"/>
    </source>
</evidence>
<name>A0A1M6MKS9_9FIRM</name>
<dbReference type="EMBL" id="FRAI01000007">
    <property type="protein sequence ID" value="SHJ84078.1"/>
    <property type="molecule type" value="Genomic_DNA"/>
</dbReference>
<dbReference type="RefSeq" id="WP_242945804.1">
    <property type="nucleotide sequence ID" value="NZ_FRAI01000007.1"/>
</dbReference>
<sequence length="126" mass="14214">MLNNAIALFLGRMLLSVPDEVLEGETTLASMVLGIIILFIIALFFGSLGYLALKKLKKITENKVVSEIIDEQIRENEGLAHYYPQEIPEKNVTLLSWIPAVIVILTFIFFAVIEVISIINPNFFQF</sequence>
<reference evidence="3" key="1">
    <citation type="submission" date="2016-11" db="EMBL/GenBank/DDBJ databases">
        <authorList>
            <person name="Varghese N."/>
            <person name="Submissions S."/>
        </authorList>
    </citation>
    <scope>NUCLEOTIDE SEQUENCE [LARGE SCALE GENOMIC DNA]</scope>
    <source>
        <strain evidence="3">DSM 14826</strain>
    </source>
</reference>
<evidence type="ECO:0000256" key="1">
    <source>
        <dbReference type="SAM" id="Phobius"/>
    </source>
</evidence>
<dbReference type="STRING" id="1120989.SAMN02745227_00823"/>
<organism evidence="2 3">
    <name type="scientific">Anaerobranca californiensis DSM 14826</name>
    <dbReference type="NCBI Taxonomy" id="1120989"/>
    <lineage>
        <taxon>Bacteria</taxon>
        <taxon>Bacillati</taxon>
        <taxon>Bacillota</taxon>
        <taxon>Clostridia</taxon>
        <taxon>Eubacteriales</taxon>
        <taxon>Proteinivoracaceae</taxon>
        <taxon>Anaerobranca</taxon>
    </lineage>
</organism>
<protein>
    <submittedName>
        <fullName evidence="2">Uncharacterized protein</fullName>
    </submittedName>
</protein>